<organism evidence="2 3">
    <name type="scientific">Rhodofomes roseus</name>
    <dbReference type="NCBI Taxonomy" id="34475"/>
    <lineage>
        <taxon>Eukaryota</taxon>
        <taxon>Fungi</taxon>
        <taxon>Dikarya</taxon>
        <taxon>Basidiomycota</taxon>
        <taxon>Agaricomycotina</taxon>
        <taxon>Agaricomycetes</taxon>
        <taxon>Polyporales</taxon>
        <taxon>Rhodofomes</taxon>
    </lineage>
</organism>
<dbReference type="Proteomes" id="UP000814176">
    <property type="component" value="Unassembled WGS sequence"/>
</dbReference>
<dbReference type="Gene3D" id="3.30.710.10">
    <property type="entry name" value="Potassium Channel Kv1.1, Chain A"/>
    <property type="match status" value="1"/>
</dbReference>
<dbReference type="InterPro" id="IPR000210">
    <property type="entry name" value="BTB/POZ_dom"/>
</dbReference>
<accession>A0ABQ8K890</accession>
<protein>
    <recommendedName>
        <fullName evidence="1">BTB domain-containing protein</fullName>
    </recommendedName>
</protein>
<dbReference type="GeneID" id="72008513"/>
<dbReference type="EMBL" id="JADCUA010000018">
    <property type="protein sequence ID" value="KAH9833512.1"/>
    <property type="molecule type" value="Genomic_DNA"/>
</dbReference>
<evidence type="ECO:0000313" key="3">
    <source>
        <dbReference type="Proteomes" id="UP000814176"/>
    </source>
</evidence>
<name>A0ABQ8K890_9APHY</name>
<sequence>MVPQRHERYYFDDGNVIFLVEDTLYNVHRYFLKRDSPVFQTMFSQPSGTSGEGESDDNPITLEGIKSADFANFLSCIYPSNLGQGDLTTYEEWSAALELAVRWEFNSVRDFIVRRMKDTGTLAEQVAMARRLDMQQWCWDACTKLCQRAKPLTLEEGQRLGVEDTVRISQVRENLRVHPRVGKNGDLQGYRVEWGSPMELEYDFNSKRHDNDTLFEVKQTLCLPELPYVYRCFVTFDFSSH</sequence>
<dbReference type="Pfam" id="PF00651">
    <property type="entry name" value="BTB"/>
    <property type="match status" value="1"/>
</dbReference>
<reference evidence="2 3" key="1">
    <citation type="journal article" date="2021" name="Environ. Microbiol.">
        <title>Gene family expansions and transcriptome signatures uncover fungal adaptations to wood decay.</title>
        <authorList>
            <person name="Hage H."/>
            <person name="Miyauchi S."/>
            <person name="Viragh M."/>
            <person name="Drula E."/>
            <person name="Min B."/>
            <person name="Chaduli D."/>
            <person name="Navarro D."/>
            <person name="Favel A."/>
            <person name="Norest M."/>
            <person name="Lesage-Meessen L."/>
            <person name="Balint B."/>
            <person name="Merenyi Z."/>
            <person name="de Eugenio L."/>
            <person name="Morin E."/>
            <person name="Martinez A.T."/>
            <person name="Baldrian P."/>
            <person name="Stursova M."/>
            <person name="Martinez M.J."/>
            <person name="Novotny C."/>
            <person name="Magnuson J.K."/>
            <person name="Spatafora J.W."/>
            <person name="Maurice S."/>
            <person name="Pangilinan J."/>
            <person name="Andreopoulos W."/>
            <person name="LaButti K."/>
            <person name="Hundley H."/>
            <person name="Na H."/>
            <person name="Kuo A."/>
            <person name="Barry K."/>
            <person name="Lipzen A."/>
            <person name="Henrissat B."/>
            <person name="Riley R."/>
            <person name="Ahrendt S."/>
            <person name="Nagy L.G."/>
            <person name="Grigoriev I.V."/>
            <person name="Martin F."/>
            <person name="Rosso M.N."/>
        </authorList>
    </citation>
    <scope>NUCLEOTIDE SEQUENCE [LARGE SCALE GENOMIC DNA]</scope>
    <source>
        <strain evidence="2 3">CIRM-BRFM 1785</strain>
    </source>
</reference>
<dbReference type="InterPro" id="IPR011333">
    <property type="entry name" value="SKP1/BTB/POZ_sf"/>
</dbReference>
<proteinExistence type="predicted"/>
<dbReference type="PANTHER" id="PTHR22744:SF17">
    <property type="entry name" value="BTB DOMAIN-CONTAINING PROTEIN"/>
    <property type="match status" value="1"/>
</dbReference>
<dbReference type="SUPFAM" id="SSF54695">
    <property type="entry name" value="POZ domain"/>
    <property type="match status" value="1"/>
</dbReference>
<comment type="caution">
    <text evidence="2">The sequence shown here is derived from an EMBL/GenBank/DDBJ whole genome shotgun (WGS) entry which is preliminary data.</text>
</comment>
<dbReference type="RefSeq" id="XP_047776252.1">
    <property type="nucleotide sequence ID" value="XM_047927781.1"/>
</dbReference>
<dbReference type="SMART" id="SM00225">
    <property type="entry name" value="BTB"/>
    <property type="match status" value="1"/>
</dbReference>
<dbReference type="PANTHER" id="PTHR22744">
    <property type="entry name" value="HELIX LOOP HELIX PROTEIN 21-RELATED"/>
    <property type="match status" value="1"/>
</dbReference>
<keyword evidence="3" id="KW-1185">Reference proteome</keyword>
<evidence type="ECO:0000259" key="1">
    <source>
        <dbReference type="PROSITE" id="PS50097"/>
    </source>
</evidence>
<gene>
    <name evidence="2" type="ORF">C8Q71DRAFT_860308</name>
</gene>
<dbReference type="PROSITE" id="PS50097">
    <property type="entry name" value="BTB"/>
    <property type="match status" value="1"/>
</dbReference>
<evidence type="ECO:0000313" key="2">
    <source>
        <dbReference type="EMBL" id="KAH9833512.1"/>
    </source>
</evidence>
<dbReference type="CDD" id="cd18186">
    <property type="entry name" value="BTB_POZ_ZBTB_KLHL-like"/>
    <property type="match status" value="1"/>
</dbReference>
<feature type="domain" description="BTB" evidence="1">
    <location>
        <begin position="14"/>
        <end position="86"/>
    </location>
</feature>